<organism evidence="4 5">
    <name type="scientific">Levilactobacillus tongjiangensis</name>
    <dbReference type="NCBI Taxonomy" id="2486023"/>
    <lineage>
        <taxon>Bacteria</taxon>
        <taxon>Bacillati</taxon>
        <taxon>Bacillota</taxon>
        <taxon>Bacilli</taxon>
        <taxon>Lactobacillales</taxon>
        <taxon>Lactobacillaceae</taxon>
        <taxon>Levilactobacillus</taxon>
    </lineage>
</organism>
<dbReference type="PROSITE" id="PS01081">
    <property type="entry name" value="HTH_TETR_1"/>
    <property type="match status" value="1"/>
</dbReference>
<feature type="domain" description="HTH tetR-type" evidence="3">
    <location>
        <begin position="1"/>
        <end position="61"/>
    </location>
</feature>
<name>A0ABW1SRP6_9LACO</name>
<dbReference type="RefSeq" id="WP_125691653.1">
    <property type="nucleotide sequence ID" value="NZ_JBHSSK010000021.1"/>
</dbReference>
<dbReference type="PROSITE" id="PS50977">
    <property type="entry name" value="HTH_TETR_2"/>
    <property type="match status" value="1"/>
</dbReference>
<accession>A0ABW1SRP6</accession>
<dbReference type="Gene3D" id="1.10.357.10">
    <property type="entry name" value="Tetracycline Repressor, domain 2"/>
    <property type="match status" value="1"/>
</dbReference>
<gene>
    <name evidence="4" type="ORF">ACFP1G_06930</name>
</gene>
<dbReference type="EMBL" id="JBHSSK010000021">
    <property type="protein sequence ID" value="MFC6207211.1"/>
    <property type="molecule type" value="Genomic_DNA"/>
</dbReference>
<dbReference type="Proteomes" id="UP001596254">
    <property type="component" value="Unassembled WGS sequence"/>
</dbReference>
<keyword evidence="5" id="KW-1185">Reference proteome</keyword>
<dbReference type="Pfam" id="PF00440">
    <property type="entry name" value="TetR_N"/>
    <property type="match status" value="1"/>
</dbReference>
<evidence type="ECO:0000256" key="1">
    <source>
        <dbReference type="ARBA" id="ARBA00023125"/>
    </source>
</evidence>
<dbReference type="InterPro" id="IPR023772">
    <property type="entry name" value="DNA-bd_HTH_TetR-type_CS"/>
</dbReference>
<feature type="DNA-binding region" description="H-T-H motif" evidence="2">
    <location>
        <begin position="24"/>
        <end position="43"/>
    </location>
</feature>
<dbReference type="SUPFAM" id="SSF46689">
    <property type="entry name" value="Homeodomain-like"/>
    <property type="match status" value="1"/>
</dbReference>
<evidence type="ECO:0000313" key="4">
    <source>
        <dbReference type="EMBL" id="MFC6207211.1"/>
    </source>
</evidence>
<proteinExistence type="predicted"/>
<comment type="caution">
    <text evidence="4">The sequence shown here is derived from an EMBL/GenBank/DDBJ whole genome shotgun (WGS) entry which is preliminary data.</text>
</comment>
<evidence type="ECO:0000313" key="5">
    <source>
        <dbReference type="Proteomes" id="UP001596254"/>
    </source>
</evidence>
<evidence type="ECO:0000259" key="3">
    <source>
        <dbReference type="PROSITE" id="PS50977"/>
    </source>
</evidence>
<protein>
    <submittedName>
        <fullName evidence="4">TetR/AcrR family transcriptional regulator</fullName>
    </submittedName>
</protein>
<evidence type="ECO:0000256" key="2">
    <source>
        <dbReference type="PROSITE-ProRule" id="PRU00335"/>
    </source>
</evidence>
<reference evidence="5" key="1">
    <citation type="journal article" date="2019" name="Int. J. Syst. Evol. Microbiol.">
        <title>The Global Catalogue of Microorganisms (GCM) 10K type strain sequencing project: providing services to taxonomists for standard genome sequencing and annotation.</title>
        <authorList>
            <consortium name="The Broad Institute Genomics Platform"/>
            <consortium name="The Broad Institute Genome Sequencing Center for Infectious Disease"/>
            <person name="Wu L."/>
            <person name="Ma J."/>
        </authorList>
    </citation>
    <scope>NUCLEOTIDE SEQUENCE [LARGE SCALE GENOMIC DNA]</scope>
    <source>
        <strain evidence="5">CCM 8905</strain>
    </source>
</reference>
<sequence length="214" mass="23959">MIDQKSLTIKLNHVILIEGFQKLSMSKLAAAVNVSRASLYLYFKNKDDIVQAVVARHLKFIAEHPVPKHFTVTSFLPIWLDSLLLMGSTTTTFTTDLQKAYPALYQEFMGAYRAYFEGLKAYVAAGQQADFILDVFSADYVLFQAQALVRTVLDQVRAGQLSLNQAEDYVAATLHLQLAGLLTPNSQAKLDVQQVVGFEQTVLKEFRETYALIS</sequence>
<dbReference type="InterPro" id="IPR009057">
    <property type="entry name" value="Homeodomain-like_sf"/>
</dbReference>
<keyword evidence="1 2" id="KW-0238">DNA-binding</keyword>
<dbReference type="InterPro" id="IPR001647">
    <property type="entry name" value="HTH_TetR"/>
</dbReference>